<evidence type="ECO:0000256" key="6">
    <source>
        <dbReference type="ARBA" id="ARBA00022692"/>
    </source>
</evidence>
<dbReference type="PANTHER" id="PTHR33445">
    <property type="entry name" value="ATP SYNTHASE SUBUNIT B', CHLOROPLASTIC"/>
    <property type="match status" value="1"/>
</dbReference>
<accession>A0ABT7N199</accession>
<keyword evidence="5 14" id="KW-0138">CF(0)</keyword>
<evidence type="ECO:0000256" key="12">
    <source>
        <dbReference type="ARBA" id="ARBA00025198"/>
    </source>
</evidence>
<dbReference type="Gene3D" id="1.20.5.620">
    <property type="entry name" value="F1F0 ATP synthase subunit B, membrane domain"/>
    <property type="match status" value="1"/>
</dbReference>
<keyword evidence="4 14" id="KW-1003">Cell membrane</keyword>
<keyword evidence="18" id="KW-1185">Reference proteome</keyword>
<keyword evidence="8 14" id="KW-1133">Transmembrane helix</keyword>
<dbReference type="InterPro" id="IPR028987">
    <property type="entry name" value="ATP_synth_B-like_membr_sf"/>
</dbReference>
<organism evidence="17 18">
    <name type="scientific">Microbacterium candidum</name>
    <dbReference type="NCBI Taxonomy" id="3041922"/>
    <lineage>
        <taxon>Bacteria</taxon>
        <taxon>Bacillati</taxon>
        <taxon>Actinomycetota</taxon>
        <taxon>Actinomycetes</taxon>
        <taxon>Micrococcales</taxon>
        <taxon>Microbacteriaceae</taxon>
        <taxon>Microbacterium</taxon>
    </lineage>
</organism>
<evidence type="ECO:0000256" key="14">
    <source>
        <dbReference type="HAMAP-Rule" id="MF_01398"/>
    </source>
</evidence>
<dbReference type="PANTHER" id="PTHR33445:SF1">
    <property type="entry name" value="ATP SYNTHASE SUBUNIT B"/>
    <property type="match status" value="1"/>
</dbReference>
<evidence type="ECO:0000256" key="4">
    <source>
        <dbReference type="ARBA" id="ARBA00022475"/>
    </source>
</evidence>
<evidence type="ECO:0000313" key="17">
    <source>
        <dbReference type="EMBL" id="MDL9980487.1"/>
    </source>
</evidence>
<comment type="subunit">
    <text evidence="13 14">F-type ATPases have 2 components, F(1) - the catalytic core - and F(0) - the membrane proton channel. F(1) has five subunits: alpha(3), beta(3), gamma(1), delta(1), epsilon(1). F(0) has three main subunits: a(1), b(2) and c(10-14). The alpha and beta chains form an alternating ring which encloses part of the gamma chain. F(1) is attached to F(0) by a central stalk formed by the gamma and epsilon chains, while a peripheral stalk is formed by the delta and b chains.</text>
</comment>
<evidence type="ECO:0000256" key="7">
    <source>
        <dbReference type="ARBA" id="ARBA00022781"/>
    </source>
</evidence>
<keyword evidence="7 14" id="KW-0375">Hydrogen ion transport</keyword>
<comment type="caution">
    <text evidence="17">The sequence shown here is derived from an EMBL/GenBank/DDBJ whole genome shotgun (WGS) entry which is preliminary data.</text>
</comment>
<keyword evidence="6 14" id="KW-0812">Transmembrane</keyword>
<evidence type="ECO:0000313" key="18">
    <source>
        <dbReference type="Proteomes" id="UP001235064"/>
    </source>
</evidence>
<dbReference type="CDD" id="cd06503">
    <property type="entry name" value="ATP-synt_Fo_b"/>
    <property type="match status" value="1"/>
</dbReference>
<keyword evidence="16" id="KW-0175">Coiled coil</keyword>
<evidence type="ECO:0000256" key="13">
    <source>
        <dbReference type="ARBA" id="ARBA00025830"/>
    </source>
</evidence>
<dbReference type="InterPro" id="IPR005864">
    <property type="entry name" value="ATP_synth_F0_bsu_bac"/>
</dbReference>
<gene>
    <name evidence="14" type="primary">atpF</name>
    <name evidence="17" type="ORF">QSV35_14185</name>
</gene>
<keyword evidence="11 14" id="KW-0066">ATP synthesis</keyword>
<evidence type="ECO:0000256" key="3">
    <source>
        <dbReference type="ARBA" id="ARBA00022448"/>
    </source>
</evidence>
<evidence type="ECO:0000256" key="2">
    <source>
        <dbReference type="ARBA" id="ARBA00005513"/>
    </source>
</evidence>
<keyword evidence="10 14" id="KW-0472">Membrane</keyword>
<keyword evidence="9 14" id="KW-0406">Ion transport</keyword>
<proteinExistence type="inferred from homology"/>
<dbReference type="HAMAP" id="MF_01398">
    <property type="entry name" value="ATP_synth_b_bprime"/>
    <property type="match status" value="1"/>
</dbReference>
<feature type="transmembrane region" description="Helical" evidence="14">
    <location>
        <begin position="24"/>
        <end position="43"/>
    </location>
</feature>
<feature type="coiled-coil region" evidence="16">
    <location>
        <begin position="61"/>
        <end position="95"/>
    </location>
</feature>
<comment type="function">
    <text evidence="14">Component of the F(0) channel, it forms part of the peripheral stalk, linking F(1) to F(0).</text>
</comment>
<evidence type="ECO:0000256" key="11">
    <source>
        <dbReference type="ARBA" id="ARBA00023310"/>
    </source>
</evidence>
<evidence type="ECO:0000256" key="8">
    <source>
        <dbReference type="ARBA" id="ARBA00022989"/>
    </source>
</evidence>
<evidence type="ECO:0000256" key="1">
    <source>
        <dbReference type="ARBA" id="ARBA00004162"/>
    </source>
</evidence>
<dbReference type="EMBL" id="JASXSZ010000004">
    <property type="protein sequence ID" value="MDL9980487.1"/>
    <property type="molecule type" value="Genomic_DNA"/>
</dbReference>
<comment type="similarity">
    <text evidence="2 14 15">Belongs to the ATPase B chain family.</text>
</comment>
<dbReference type="SUPFAM" id="SSF81573">
    <property type="entry name" value="F1F0 ATP synthase subunit B, membrane domain"/>
    <property type="match status" value="1"/>
</dbReference>
<evidence type="ECO:0000256" key="9">
    <source>
        <dbReference type="ARBA" id="ARBA00023065"/>
    </source>
</evidence>
<evidence type="ECO:0000256" key="16">
    <source>
        <dbReference type="SAM" id="Coils"/>
    </source>
</evidence>
<comment type="function">
    <text evidence="12 14">F(1)F(0) ATP synthase produces ATP from ADP in the presence of a proton or sodium gradient. F-type ATPases consist of two structural domains, F(1) containing the extramembraneous catalytic core and F(0) containing the membrane proton channel, linked together by a central stalk and a peripheral stalk. During catalysis, ATP synthesis in the catalytic domain of F(1) is coupled via a rotary mechanism of the central stalk subunits to proton translocation.</text>
</comment>
<dbReference type="InterPro" id="IPR002146">
    <property type="entry name" value="ATP_synth_b/b'su_bac/chlpt"/>
</dbReference>
<evidence type="ECO:0000256" key="5">
    <source>
        <dbReference type="ARBA" id="ARBA00022547"/>
    </source>
</evidence>
<protein>
    <recommendedName>
        <fullName evidence="14">ATP synthase subunit b</fullName>
    </recommendedName>
    <alternativeName>
        <fullName evidence="14">ATP synthase F(0) sector subunit b</fullName>
    </alternativeName>
    <alternativeName>
        <fullName evidence="14">ATPase subunit I</fullName>
    </alternativeName>
    <alternativeName>
        <fullName evidence="14">F-type ATPase subunit b</fullName>
        <shortName evidence="14">F-ATPase subunit b</shortName>
    </alternativeName>
</protein>
<evidence type="ECO:0000256" key="15">
    <source>
        <dbReference type="RuleBase" id="RU003848"/>
    </source>
</evidence>
<keyword evidence="3 14" id="KW-0813">Transport</keyword>
<dbReference type="InterPro" id="IPR050059">
    <property type="entry name" value="ATP_synthase_B_chain"/>
</dbReference>
<dbReference type="Proteomes" id="UP001235064">
    <property type="component" value="Unassembled WGS sequence"/>
</dbReference>
<name>A0ABT7N199_9MICO</name>
<evidence type="ECO:0000256" key="10">
    <source>
        <dbReference type="ARBA" id="ARBA00023136"/>
    </source>
</evidence>
<dbReference type="NCBIfam" id="TIGR01144">
    <property type="entry name" value="ATP_synt_b"/>
    <property type="match status" value="1"/>
</dbReference>
<dbReference type="NCBIfam" id="NF004412">
    <property type="entry name" value="PRK05759.1-3"/>
    <property type="match status" value="1"/>
</dbReference>
<dbReference type="RefSeq" id="WP_286289435.1">
    <property type="nucleotide sequence ID" value="NZ_JASXSZ010000004.1"/>
</dbReference>
<dbReference type="Pfam" id="PF00430">
    <property type="entry name" value="ATP-synt_B"/>
    <property type="match status" value="1"/>
</dbReference>
<reference evidence="17 18" key="1">
    <citation type="submission" date="2023-06" db="EMBL/GenBank/DDBJ databases">
        <title>Microbacterium sp. nov., isolated from a waste landfill.</title>
        <authorList>
            <person name="Wen W."/>
        </authorList>
    </citation>
    <scope>NUCLEOTIDE SEQUENCE [LARGE SCALE GENOMIC DNA]</scope>
    <source>
        <strain evidence="17 18">ASV49</strain>
    </source>
</reference>
<comment type="subcellular location">
    <subcellularLocation>
        <location evidence="1 14">Cell membrane</location>
        <topology evidence="1 14">Single-pass membrane protein</topology>
    </subcellularLocation>
</comment>
<sequence>MLAAFVTAAAAETQSPVIPALPDLVWGTLAFVIVLVFVIWKLLPNMNKMLDARADAIQGGINRADEAQAKATAALEEYNAKLADARGEAAAIRDQARAEGARIVADAKEHAQAEAARVTSNAQAQIAAERQTAFVQLRGEVGTIALDLAGGVIGETLSDDARAQAVVDRFLAELEASETAGKA</sequence>